<keyword evidence="2" id="KW-1185">Reference proteome</keyword>
<dbReference type="Proteomes" id="UP001389717">
    <property type="component" value="Unassembled WGS sequence"/>
</dbReference>
<protein>
    <submittedName>
        <fullName evidence="1">Uncharacterized protein</fullName>
    </submittedName>
</protein>
<organism evidence="1 2">
    <name type="scientific">Rossellomorea oryzaecorticis</name>
    <dbReference type="NCBI Taxonomy" id="1396505"/>
    <lineage>
        <taxon>Bacteria</taxon>
        <taxon>Bacillati</taxon>
        <taxon>Bacillota</taxon>
        <taxon>Bacilli</taxon>
        <taxon>Bacillales</taxon>
        <taxon>Bacillaceae</taxon>
        <taxon>Rossellomorea</taxon>
    </lineage>
</organism>
<reference evidence="1 2" key="1">
    <citation type="submission" date="2024-04" db="EMBL/GenBank/DDBJ databases">
        <title>Bacillus oryzaecorticis sp. nov., a moderately halophilic bacterium isolated from rice husks.</title>
        <authorList>
            <person name="Zhu H.-S."/>
        </authorList>
    </citation>
    <scope>NUCLEOTIDE SEQUENCE [LARGE SCALE GENOMIC DNA]</scope>
    <source>
        <strain evidence="1 2">ZC255</strain>
    </source>
</reference>
<proteinExistence type="predicted"/>
<name>A0ABU9K6P5_9BACI</name>
<dbReference type="RefSeq" id="WP_341980118.1">
    <property type="nucleotide sequence ID" value="NZ_JBBYAF010000003.1"/>
</dbReference>
<sequence>MKDRRTRIQEQIAQRKEKELMQLELLDQYAQNWDKAERIRRLLDAVESKFDKVGTEGEKQILNDWVKWAREKADFLDPLDKKGDNILGKGLWLFDIIKQKY</sequence>
<dbReference type="EMBL" id="JBBYAF010000003">
    <property type="protein sequence ID" value="MEL3971167.1"/>
    <property type="molecule type" value="Genomic_DNA"/>
</dbReference>
<gene>
    <name evidence="1" type="ORF">AAEO50_02655</name>
</gene>
<evidence type="ECO:0000313" key="1">
    <source>
        <dbReference type="EMBL" id="MEL3971167.1"/>
    </source>
</evidence>
<comment type="caution">
    <text evidence="1">The sequence shown here is derived from an EMBL/GenBank/DDBJ whole genome shotgun (WGS) entry which is preliminary data.</text>
</comment>
<evidence type="ECO:0000313" key="2">
    <source>
        <dbReference type="Proteomes" id="UP001389717"/>
    </source>
</evidence>
<accession>A0ABU9K6P5</accession>